<name>A0A0G0ESD1_9BACT</name>
<feature type="region of interest" description="Disordered" evidence="1">
    <location>
        <begin position="1"/>
        <end position="22"/>
    </location>
</feature>
<organism evidence="3 4">
    <name type="scientific">Candidatus Daviesbacteria bacterium GW2011_GWB1_36_5</name>
    <dbReference type="NCBI Taxonomy" id="1618426"/>
    <lineage>
        <taxon>Bacteria</taxon>
        <taxon>Candidatus Daviesiibacteriota</taxon>
    </lineage>
</organism>
<evidence type="ECO:0000259" key="2">
    <source>
        <dbReference type="Pfam" id="PF13649"/>
    </source>
</evidence>
<dbReference type="CDD" id="cd02440">
    <property type="entry name" value="AdoMet_MTases"/>
    <property type="match status" value="1"/>
</dbReference>
<evidence type="ECO:0000256" key="1">
    <source>
        <dbReference type="SAM" id="MobiDB-lite"/>
    </source>
</evidence>
<protein>
    <recommendedName>
        <fullName evidence="2">Methyltransferase domain-containing protein</fullName>
    </recommendedName>
</protein>
<comment type="caution">
    <text evidence="3">The sequence shown here is derived from an EMBL/GenBank/DDBJ whole genome shotgun (WGS) entry which is preliminary data.</text>
</comment>
<dbReference type="Proteomes" id="UP000034492">
    <property type="component" value="Unassembled WGS sequence"/>
</dbReference>
<dbReference type="InterPro" id="IPR041698">
    <property type="entry name" value="Methyltransf_25"/>
</dbReference>
<dbReference type="SUPFAM" id="SSF53335">
    <property type="entry name" value="S-adenosyl-L-methionine-dependent methyltransferases"/>
    <property type="match status" value="1"/>
</dbReference>
<dbReference type="InterPro" id="IPR029063">
    <property type="entry name" value="SAM-dependent_MTases_sf"/>
</dbReference>
<dbReference type="PANTHER" id="PTHR43464:SF83">
    <property type="entry name" value="MALONYL-[ACYL-CARRIER PROTEIN] O-METHYLTRANSFERASE"/>
    <property type="match status" value="1"/>
</dbReference>
<feature type="domain" description="Methyltransferase" evidence="2">
    <location>
        <begin position="48"/>
        <end position="146"/>
    </location>
</feature>
<accession>A0A0G0ESD1</accession>
<dbReference type="PANTHER" id="PTHR43464">
    <property type="entry name" value="METHYLTRANSFERASE"/>
    <property type="match status" value="1"/>
</dbReference>
<evidence type="ECO:0000313" key="3">
    <source>
        <dbReference type="EMBL" id="KKQ08402.1"/>
    </source>
</evidence>
<sequence>MRKQKRVWDKEHTEKSSLPSMASEEPSRGVILFGDYLKDHKINLSGKVIDIGCGKGRNAIYLAKLGFEVYAIDYIPKALEQAEKLATRENVSDAIHYLNAAIDSKWQFEDDFFDIAVDCFSSIDIETKKGRETYRNELLRTLKPGGLALITVVSVKDEWEAKLIKNNPGIEKNSTIWPQNNKFQKDYDEKELRDFYKSFEILELKEINKKAFKLGKSYNATNFWLVLKKH</sequence>
<dbReference type="EMBL" id="LBSA01000025">
    <property type="protein sequence ID" value="KKQ08402.1"/>
    <property type="molecule type" value="Genomic_DNA"/>
</dbReference>
<feature type="compositionally biased region" description="Basic and acidic residues" evidence="1">
    <location>
        <begin position="1"/>
        <end position="15"/>
    </location>
</feature>
<dbReference type="Gene3D" id="3.40.50.150">
    <property type="entry name" value="Vaccinia Virus protein VP39"/>
    <property type="match status" value="1"/>
</dbReference>
<dbReference type="Pfam" id="PF13649">
    <property type="entry name" value="Methyltransf_25"/>
    <property type="match status" value="1"/>
</dbReference>
<reference evidence="3 4" key="1">
    <citation type="journal article" date="2015" name="Nature">
        <title>rRNA introns, odd ribosomes, and small enigmatic genomes across a large radiation of phyla.</title>
        <authorList>
            <person name="Brown C.T."/>
            <person name="Hug L.A."/>
            <person name="Thomas B.C."/>
            <person name="Sharon I."/>
            <person name="Castelle C.J."/>
            <person name="Singh A."/>
            <person name="Wilkins M.J."/>
            <person name="Williams K.H."/>
            <person name="Banfield J.F."/>
        </authorList>
    </citation>
    <scope>NUCLEOTIDE SEQUENCE [LARGE SCALE GENOMIC DNA]</scope>
</reference>
<gene>
    <name evidence="3" type="ORF">US19_C0025G0016</name>
</gene>
<evidence type="ECO:0000313" key="4">
    <source>
        <dbReference type="Proteomes" id="UP000034492"/>
    </source>
</evidence>
<dbReference type="GO" id="GO:0008168">
    <property type="term" value="F:methyltransferase activity"/>
    <property type="evidence" value="ECO:0007669"/>
    <property type="project" value="TreeGrafter"/>
</dbReference>
<proteinExistence type="predicted"/>
<dbReference type="AlphaFoldDB" id="A0A0G0ESD1"/>